<feature type="region of interest" description="Disordered" evidence="3">
    <location>
        <begin position="139"/>
        <end position="158"/>
    </location>
</feature>
<feature type="compositionally biased region" description="Basic and acidic residues" evidence="3">
    <location>
        <begin position="194"/>
        <end position="210"/>
    </location>
</feature>
<comment type="caution">
    <text evidence="4">The sequence shown here is derived from an EMBL/GenBank/DDBJ whole genome shotgun (WGS) entry which is preliminary data.</text>
</comment>
<feature type="compositionally biased region" description="Low complexity" evidence="3">
    <location>
        <begin position="517"/>
        <end position="530"/>
    </location>
</feature>
<protein>
    <recommendedName>
        <fullName evidence="6">Myosin class II heavy chain</fullName>
    </recommendedName>
</protein>
<feature type="compositionally biased region" description="Basic and acidic residues" evidence="3">
    <location>
        <begin position="692"/>
        <end position="714"/>
    </location>
</feature>
<evidence type="ECO:0008006" key="6">
    <source>
        <dbReference type="Google" id="ProtNLM"/>
    </source>
</evidence>
<proteinExistence type="predicted"/>
<evidence type="ECO:0000256" key="3">
    <source>
        <dbReference type="SAM" id="MobiDB-lite"/>
    </source>
</evidence>
<feature type="compositionally biased region" description="Low complexity" evidence="3">
    <location>
        <begin position="1935"/>
        <end position="1955"/>
    </location>
</feature>
<feature type="region of interest" description="Disordered" evidence="3">
    <location>
        <begin position="1228"/>
        <end position="1280"/>
    </location>
</feature>
<feature type="coiled-coil region" evidence="2">
    <location>
        <begin position="1664"/>
        <end position="1771"/>
    </location>
</feature>
<gene>
    <name evidence="4" type="ORF">B0A50_03045</name>
</gene>
<keyword evidence="5" id="KW-1185">Reference proteome</keyword>
<feature type="compositionally biased region" description="Low complexity" evidence="3">
    <location>
        <begin position="1137"/>
        <end position="1147"/>
    </location>
</feature>
<feature type="compositionally biased region" description="Low complexity" evidence="3">
    <location>
        <begin position="1098"/>
        <end position="1107"/>
    </location>
</feature>
<feature type="compositionally biased region" description="Basic and acidic residues" evidence="3">
    <location>
        <begin position="2032"/>
        <end position="2048"/>
    </location>
</feature>
<accession>A0A4U0U1N5</accession>
<name>A0A4U0U1N5_9PEZI</name>
<feature type="region of interest" description="Disordered" evidence="3">
    <location>
        <begin position="165"/>
        <end position="212"/>
    </location>
</feature>
<feature type="coiled-coil region" evidence="2">
    <location>
        <begin position="1373"/>
        <end position="1504"/>
    </location>
</feature>
<dbReference type="EMBL" id="NAJL01000017">
    <property type="protein sequence ID" value="TKA28717.1"/>
    <property type="molecule type" value="Genomic_DNA"/>
</dbReference>
<feature type="compositionally biased region" description="Basic and acidic residues" evidence="3">
    <location>
        <begin position="897"/>
        <end position="919"/>
    </location>
</feature>
<dbReference type="OrthoDB" id="1293114at2759"/>
<feature type="region of interest" description="Disordered" evidence="3">
    <location>
        <begin position="437"/>
        <end position="558"/>
    </location>
</feature>
<reference evidence="4 5" key="1">
    <citation type="submission" date="2017-03" db="EMBL/GenBank/DDBJ databases">
        <title>Genomes of endolithic fungi from Antarctica.</title>
        <authorList>
            <person name="Coleine C."/>
            <person name="Masonjones S."/>
            <person name="Stajich J.E."/>
        </authorList>
    </citation>
    <scope>NUCLEOTIDE SEQUENCE [LARGE SCALE GENOMIC DNA]</scope>
    <source>
        <strain evidence="4 5">CCFEE 6315</strain>
    </source>
</reference>
<feature type="region of interest" description="Disordered" evidence="3">
    <location>
        <begin position="602"/>
        <end position="759"/>
    </location>
</feature>
<feature type="compositionally biased region" description="Polar residues" evidence="3">
    <location>
        <begin position="1972"/>
        <end position="1982"/>
    </location>
</feature>
<keyword evidence="1 2" id="KW-0175">Coiled coil</keyword>
<feature type="compositionally biased region" description="Acidic residues" evidence="3">
    <location>
        <begin position="886"/>
        <end position="896"/>
    </location>
</feature>
<dbReference type="Proteomes" id="UP000308549">
    <property type="component" value="Unassembled WGS sequence"/>
</dbReference>
<feature type="region of interest" description="Disordered" evidence="3">
    <location>
        <begin position="33"/>
        <end position="110"/>
    </location>
</feature>
<sequence>MQYITDHPSGAVPPSSPPIASYDFSVVSALSPLGSRGRNSAREEDLLRLPLPRTPASTRSRQRDNSSDYYTAVWGSPYDRSVSPSGTVRTALSEQVPSEDQLESSPAPSFGLEHLLPSRLADFAVPRPDLSLLSRPTIEEEDDYHTPRSRTKRWVQLPQRQLSERSQWWNDESRSDPEEDKSCALAASSVKVPAEGDRPTKGHKRREDNRTLNQQSFLEILHGHQSGDMSGLLASKWAHAPDREGRDTHEPELAKSVVEKPLPALPLEQGTAAAKDGDESREGTVADKVQDMPRVKEPQQLHSSSNASPSPLTADVGRLEPPRLRKRLSWRGKTCIVSIPSLDFEALDLPHPLSGREVQARIKGFEDAGYNTEGFDLAYDQPSLELGHAKPVYPDESEARAEAKLNRPKVMLPDLNTWKRLQDDLIEAKLAALGVGIGMDEPPAPPPQDASRQSSGQYPPLPFSPPIPTGSAGSVGRPAIVRGHSHSMSVASPLSPGNGHFGHMHRHSTVTGPFGFPQLQTQQQPQQSQPPIVPGMQTFSPQNQVGPPSFPRGGSPAPAQLAALRQDAGGIRGPGSPLNQQILPQSAYDYSRGMLDDQRWRQHGYSQPTQQAAMPMPVPVPMPPQSAFTPQLPSLQQTPVLPELPEEDDEEELKEPERESTPEPSAYVPPHKRAQYNADIAVPSPTRGHRHNPSEGLEREVLESEERQEADHRSWIGISEEPIKPSGATATAEGEPHSQDLPAQETTHTHKRNSSRFNVEAPSFTFNPSASFEPASTAFTFSAAATKPTNARSSSHTRQVSSGTLNVAAPAFKPSHPPSIPRSDFSFSSQGPVFRPNFSAPEPQMPEQTDRPALDELPSIFGKVNIRDIVKPVRRSKAVAIVRPEEADESSEEHEDDEGRMMQSEDRLKRQRKRGDSGDHVPQFAEPTPIAVPESKEHSPMARSTSAANVALVDQVEEAANEALDEVANKGAKTVEAAIQSAHVSSAPAEQHTHKHKASDSLSALAKPFEPAPSGEVRPPGLTNADPAGHHEHFASISELEDGEIREDEEAETAPILSPKLSDDVQDQERHDSTANERIDKVANAEPSFDEIDAVMRQLNEPNTEQQQPEERPRSPLPPPDQQVMSGVTYLPEWSRSDAPSPSPARRNVLGGNSLIGHTDNGEPATPGWSQVRRLNKAEDVPASDWSGMLSSPDEEKLHARSHFFDNHIEELFGRVVDRRLQPLEESLRTMQTAAKKRHRSEDQPSIKRASSTAESDADDEDDLSDAPRQRPISRGRDKRVDEIKAAVVEALREQSPGRPQSSYSIADLHSALADMKVSFARAASASLELEDVRAVVEEVLVRQKHAVVPAQGNEPRESHHSREMSELEGRLNETLAGALEEANHRRAVEEREVETRRMLRLAEEELQLLRDSSRDDDGRFSAMEEERREFLERAERAEEAYKNAEERVRSVEDENEAMQGTLEEYRLSSTKWRQDIDEAQQEREELENTISGLERQLEDGQESSSSVRRRLEKLHHDMATAAGQLTSEKTAWKVKEQEYRIRCEALEAENAIQSSRRHELEEDLRQAHAGIMETCEARQALDQTRISNASLDELARKLQSELANQQALTARLERDLQDAKEFGQAEVQRTRMSLETDVQAASHQARIIRADLEGELLRRRTELEDVRMEAETARARHERHLEEEDGARREALRKVNLANSIALDEARQKNEIALKDLEAQRARALHHATEDKQRSEYILNERLVLSEAKLQHANDRILHLEERLEVAKSAAQAAAMSAQSKKVMSSPPGSSSLPEKISPQALRESILVLQEQLQERESQIDRLRNQVDNEGPTKLKGRDSEIAWLRELLAVRNEDLTELVNTLARPTFDRDAVRDTAIRIRANLQMEQQEKDRFGYGGQSLGNQALASLSSFTTPKAASLTTAFNKWRNTMESASLKKVPSSAPSAPSVTPSKARPAAVPPGYIAGLMTPPASNVRNTPSPETRDALPPPRLQTRTSSDEPARLTSQTSKPRPVSRQVSNSSDAPSTPLFGEHDYDHDAQDSGAHMEDFEDDDLDIADTIAPAFRSLESELEHESKAEATG</sequence>
<feature type="compositionally biased region" description="Polar residues" evidence="3">
    <location>
        <begin position="2005"/>
        <end position="2026"/>
    </location>
</feature>
<feature type="region of interest" description="Disordered" evidence="3">
    <location>
        <begin position="808"/>
        <end position="852"/>
    </location>
</feature>
<feature type="compositionally biased region" description="Polar residues" evidence="3">
    <location>
        <begin position="626"/>
        <end position="638"/>
    </location>
</feature>
<feature type="compositionally biased region" description="Polar residues" evidence="3">
    <location>
        <begin position="537"/>
        <end position="546"/>
    </location>
</feature>
<feature type="compositionally biased region" description="Polar residues" evidence="3">
    <location>
        <begin position="82"/>
        <end position="107"/>
    </location>
</feature>
<feature type="compositionally biased region" description="Pro residues" evidence="3">
    <location>
        <begin position="459"/>
        <end position="468"/>
    </location>
</feature>
<feature type="compositionally biased region" description="Basic and acidic residues" evidence="3">
    <location>
        <begin position="275"/>
        <end position="299"/>
    </location>
</feature>
<evidence type="ECO:0000256" key="2">
    <source>
        <dbReference type="SAM" id="Coils"/>
    </source>
</evidence>
<feature type="compositionally biased region" description="Polar residues" evidence="3">
    <location>
        <begin position="300"/>
        <end position="311"/>
    </location>
</feature>
<feature type="coiled-coil region" evidence="2">
    <location>
        <begin position="1589"/>
        <end position="1616"/>
    </location>
</feature>
<dbReference type="PANTHER" id="PTHR32083:SF0">
    <property type="entry name" value="CILIA AND FLAGELLA-ASSOCIATED PROTEIN 58"/>
    <property type="match status" value="1"/>
</dbReference>
<dbReference type="GO" id="GO:0005856">
    <property type="term" value="C:cytoskeleton"/>
    <property type="evidence" value="ECO:0007669"/>
    <property type="project" value="TreeGrafter"/>
</dbReference>
<feature type="compositionally biased region" description="Basic and acidic residues" evidence="3">
    <location>
        <begin position="171"/>
        <end position="182"/>
    </location>
</feature>
<feature type="region of interest" description="Disordered" evidence="3">
    <location>
        <begin position="881"/>
        <end position="946"/>
    </location>
</feature>
<feature type="compositionally biased region" description="Acidic residues" evidence="3">
    <location>
        <begin position="644"/>
        <end position="654"/>
    </location>
</feature>
<evidence type="ECO:0000313" key="4">
    <source>
        <dbReference type="EMBL" id="TKA28717.1"/>
    </source>
</evidence>
<feature type="compositionally biased region" description="Basic and acidic residues" evidence="3">
    <location>
        <begin position="1061"/>
        <end position="1083"/>
    </location>
</feature>
<evidence type="ECO:0000313" key="5">
    <source>
        <dbReference type="Proteomes" id="UP000308549"/>
    </source>
</evidence>
<feature type="region of interest" description="Disordered" evidence="3">
    <location>
        <begin position="1935"/>
        <end position="2055"/>
    </location>
</feature>
<feature type="region of interest" description="Disordered" evidence="3">
    <location>
        <begin position="271"/>
        <end position="319"/>
    </location>
</feature>
<feature type="compositionally biased region" description="Acidic residues" evidence="3">
    <location>
        <begin position="1039"/>
        <end position="1052"/>
    </location>
</feature>
<organism evidence="4 5">
    <name type="scientific">Salinomyces thailandicus</name>
    <dbReference type="NCBI Taxonomy" id="706561"/>
    <lineage>
        <taxon>Eukaryota</taxon>
        <taxon>Fungi</taxon>
        <taxon>Dikarya</taxon>
        <taxon>Ascomycota</taxon>
        <taxon>Pezizomycotina</taxon>
        <taxon>Dothideomycetes</taxon>
        <taxon>Dothideomycetidae</taxon>
        <taxon>Mycosphaerellales</taxon>
        <taxon>Teratosphaeriaceae</taxon>
        <taxon>Salinomyces</taxon>
    </lineage>
</organism>
<evidence type="ECO:0000256" key="1">
    <source>
        <dbReference type="ARBA" id="ARBA00023054"/>
    </source>
</evidence>
<feature type="region of interest" description="Disordered" evidence="3">
    <location>
        <begin position="981"/>
        <end position="1197"/>
    </location>
</feature>
<feature type="compositionally biased region" description="Acidic residues" evidence="3">
    <location>
        <begin position="1256"/>
        <end position="1265"/>
    </location>
</feature>
<dbReference type="PANTHER" id="PTHR32083">
    <property type="entry name" value="CILIA AND FLAGELLA-ASSOCIATED PROTEIN 58-RELATED"/>
    <property type="match status" value="1"/>
</dbReference>